<dbReference type="GO" id="GO:1990281">
    <property type="term" value="C:efflux pump complex"/>
    <property type="evidence" value="ECO:0007669"/>
    <property type="project" value="TreeGrafter"/>
</dbReference>
<dbReference type="AlphaFoldDB" id="A0A1I7BSH3"/>
<name>A0A1I7BSH3_9HYPH</name>
<dbReference type="GO" id="GO:0015562">
    <property type="term" value="F:efflux transmembrane transporter activity"/>
    <property type="evidence" value="ECO:0007669"/>
    <property type="project" value="InterPro"/>
</dbReference>
<dbReference type="InterPro" id="IPR003423">
    <property type="entry name" value="OMP_efflux"/>
</dbReference>
<accession>A0A1I7BSH3</accession>
<keyword evidence="5" id="KW-0812">Transmembrane</keyword>
<dbReference type="EMBL" id="FPBD01000004">
    <property type="protein sequence ID" value="SFT90106.1"/>
    <property type="molecule type" value="Genomic_DNA"/>
</dbReference>
<feature type="chain" id="PRO_5010191299" evidence="8">
    <location>
        <begin position="26"/>
        <end position="456"/>
    </location>
</feature>
<gene>
    <name evidence="9" type="ORF">SAMN05444141_104259</name>
</gene>
<dbReference type="GO" id="GO:0009279">
    <property type="term" value="C:cell outer membrane"/>
    <property type="evidence" value="ECO:0007669"/>
    <property type="project" value="UniProtKB-SubCell"/>
</dbReference>
<evidence type="ECO:0000256" key="8">
    <source>
        <dbReference type="SAM" id="SignalP"/>
    </source>
</evidence>
<feature type="signal peptide" evidence="8">
    <location>
        <begin position="1"/>
        <end position="25"/>
    </location>
</feature>
<dbReference type="InterPro" id="IPR010130">
    <property type="entry name" value="T1SS_OMP_TolC"/>
</dbReference>
<dbReference type="GO" id="GO:0015288">
    <property type="term" value="F:porin activity"/>
    <property type="evidence" value="ECO:0007669"/>
    <property type="project" value="TreeGrafter"/>
</dbReference>
<sequence>MVSRKTLAGAVAVVGLLVSAQGANALSIKEALAATYQNNPTLNASRAQLRATDEGVPQALSGWRPTIIGSGQYGYQWQDTNGTNRNRNEATLSLQATQPLFRGFRTVNSTRQAESIVRAQREDLRFAEQTALFQAATAYMDVIRDTALVSLRRSDLKFQEEQVRASKDRFNVGEGTRTDVSQAESGRARAQSALNTSLANLNTSRAIFRQVIGIDPKNLSARTNITSLLPKTVSSAISIGQEEHPSIQSSQFMVDAAQFAVKTAEGVLLPSADVQGTLSYNDNSLPGVSGGGITKSASIFGRVTVPIYQSGSEYSVVRQAKEDLGRTEILVDVSRDSIRAQAISSWGQLNASIASITAAEAQVAAARLALEGVIEEQRVGQRTTLDVLDTQSDLVDARVTLVTAQRDRVVAAYAVLSSIGRLDYDNLGLTGARYDPTEHYRLVRDKWIGLRTPDGR</sequence>
<evidence type="ECO:0000256" key="4">
    <source>
        <dbReference type="ARBA" id="ARBA00022452"/>
    </source>
</evidence>
<comment type="similarity">
    <text evidence="2">Belongs to the outer membrane factor (OMF) (TC 1.B.17) family.</text>
</comment>
<dbReference type="PANTHER" id="PTHR30026">
    <property type="entry name" value="OUTER MEMBRANE PROTEIN TOLC"/>
    <property type="match status" value="1"/>
</dbReference>
<keyword evidence="10" id="KW-1185">Reference proteome</keyword>
<evidence type="ECO:0000313" key="10">
    <source>
        <dbReference type="Proteomes" id="UP000183371"/>
    </source>
</evidence>
<dbReference type="InterPro" id="IPR051906">
    <property type="entry name" value="TolC-like"/>
</dbReference>
<evidence type="ECO:0000256" key="2">
    <source>
        <dbReference type="ARBA" id="ARBA00007613"/>
    </source>
</evidence>
<dbReference type="Proteomes" id="UP000183371">
    <property type="component" value="Unassembled WGS sequence"/>
</dbReference>
<proteinExistence type="inferred from homology"/>
<keyword evidence="7" id="KW-0998">Cell outer membrane</keyword>
<evidence type="ECO:0000256" key="5">
    <source>
        <dbReference type="ARBA" id="ARBA00022692"/>
    </source>
</evidence>
<evidence type="ECO:0000256" key="3">
    <source>
        <dbReference type="ARBA" id="ARBA00022448"/>
    </source>
</evidence>
<organism evidence="9 10">
    <name type="scientific">Pseudovibrio denitrificans</name>
    <dbReference type="NCBI Taxonomy" id="258256"/>
    <lineage>
        <taxon>Bacteria</taxon>
        <taxon>Pseudomonadati</taxon>
        <taxon>Pseudomonadota</taxon>
        <taxon>Alphaproteobacteria</taxon>
        <taxon>Hyphomicrobiales</taxon>
        <taxon>Stappiaceae</taxon>
        <taxon>Pseudovibrio</taxon>
    </lineage>
</organism>
<protein>
    <submittedName>
        <fullName evidence="9">Outer membrane protein</fullName>
    </submittedName>
</protein>
<evidence type="ECO:0000256" key="7">
    <source>
        <dbReference type="ARBA" id="ARBA00023237"/>
    </source>
</evidence>
<dbReference type="PANTHER" id="PTHR30026:SF22">
    <property type="entry name" value="OUTER MEMBRANE EFFLUX PROTEIN"/>
    <property type="match status" value="1"/>
</dbReference>
<dbReference type="Pfam" id="PF02321">
    <property type="entry name" value="OEP"/>
    <property type="match status" value="2"/>
</dbReference>
<evidence type="ECO:0000256" key="6">
    <source>
        <dbReference type="ARBA" id="ARBA00023136"/>
    </source>
</evidence>
<keyword evidence="8" id="KW-0732">Signal</keyword>
<keyword evidence="4" id="KW-1134">Transmembrane beta strand</keyword>
<evidence type="ECO:0000313" key="9">
    <source>
        <dbReference type="EMBL" id="SFT90106.1"/>
    </source>
</evidence>
<reference evidence="10" key="1">
    <citation type="submission" date="2016-10" db="EMBL/GenBank/DDBJ databases">
        <authorList>
            <person name="Varghese N."/>
            <person name="Submissions S."/>
        </authorList>
    </citation>
    <scope>NUCLEOTIDE SEQUENCE [LARGE SCALE GENOMIC DNA]</scope>
    <source>
        <strain evidence="10">DSM 17465</strain>
    </source>
</reference>
<dbReference type="RefSeq" id="WP_083416982.1">
    <property type="nucleotide sequence ID" value="NZ_FPBD01000004.1"/>
</dbReference>
<keyword evidence="3" id="KW-0813">Transport</keyword>
<evidence type="ECO:0000256" key="1">
    <source>
        <dbReference type="ARBA" id="ARBA00004442"/>
    </source>
</evidence>
<dbReference type="SUPFAM" id="SSF56954">
    <property type="entry name" value="Outer membrane efflux proteins (OEP)"/>
    <property type="match status" value="1"/>
</dbReference>
<keyword evidence="6" id="KW-0472">Membrane</keyword>
<comment type="subcellular location">
    <subcellularLocation>
        <location evidence="1">Cell outer membrane</location>
    </subcellularLocation>
</comment>
<dbReference type="Gene3D" id="1.20.1600.10">
    <property type="entry name" value="Outer membrane efflux proteins (OEP)"/>
    <property type="match status" value="1"/>
</dbReference>
<dbReference type="NCBIfam" id="TIGR01844">
    <property type="entry name" value="type_I_sec_TolC"/>
    <property type="match status" value="1"/>
</dbReference>